<dbReference type="AlphaFoldDB" id="A0AA41X693"/>
<dbReference type="GO" id="GO:0005344">
    <property type="term" value="F:oxygen carrier activity"/>
    <property type="evidence" value="ECO:0007669"/>
    <property type="project" value="InterPro"/>
</dbReference>
<evidence type="ECO:0000313" key="6">
    <source>
        <dbReference type="EMBL" id="MCP8969472.1"/>
    </source>
</evidence>
<gene>
    <name evidence="6" type="ORF">NK662_13130</name>
</gene>
<keyword evidence="7" id="KW-1185">Reference proteome</keyword>
<reference evidence="6" key="1">
    <citation type="submission" date="2022-07" db="EMBL/GenBank/DDBJ databases">
        <authorList>
            <person name="Li W.-J."/>
            <person name="Deng Q.-Q."/>
        </authorList>
    </citation>
    <scope>NUCLEOTIDE SEQUENCE</scope>
    <source>
        <strain evidence="6">SYSU M60031</strain>
    </source>
</reference>
<evidence type="ECO:0000256" key="4">
    <source>
        <dbReference type="ARBA" id="ARBA00023004"/>
    </source>
</evidence>
<dbReference type="RefSeq" id="WP_254759394.1">
    <property type="nucleotide sequence ID" value="NZ_JANCLT010000006.1"/>
</dbReference>
<evidence type="ECO:0000256" key="3">
    <source>
        <dbReference type="ARBA" id="ARBA00022723"/>
    </source>
</evidence>
<dbReference type="PANTHER" id="PTHR47366">
    <property type="entry name" value="TWO-ON-TWO HEMOGLOBIN-3"/>
    <property type="match status" value="1"/>
</dbReference>
<comment type="similarity">
    <text evidence="5">Belongs to the truncated hemoglobin family. Group II subfamily.</text>
</comment>
<keyword evidence="1" id="KW-0813">Transport</keyword>
<sequence>MQLQTIYEQVGGAETIRRIVETFYPKVYSNEKLRPLFHGDMEEIMRKQYMFLTQLTGGEPLYSQEFGPPNMRMRHLPFEITPERAQEWLRLMKEVFDEMGLSETEAGQALFARLTQIAPIMVNTMLQTN</sequence>
<accession>A0AA41X693</accession>
<keyword evidence="2" id="KW-0349">Heme</keyword>
<dbReference type="PANTHER" id="PTHR47366:SF1">
    <property type="entry name" value="TWO-ON-TWO HEMOGLOBIN-3"/>
    <property type="match status" value="1"/>
</dbReference>
<dbReference type="InterPro" id="IPR044203">
    <property type="entry name" value="GlbO/GLB3-like"/>
</dbReference>
<organism evidence="6 7">
    <name type="scientific">Ectobacillus ponti</name>
    <dbReference type="NCBI Taxonomy" id="2961894"/>
    <lineage>
        <taxon>Bacteria</taxon>
        <taxon>Bacillati</taxon>
        <taxon>Bacillota</taxon>
        <taxon>Bacilli</taxon>
        <taxon>Bacillales</taxon>
        <taxon>Bacillaceae</taxon>
        <taxon>Ectobacillus</taxon>
    </lineage>
</organism>
<evidence type="ECO:0000256" key="2">
    <source>
        <dbReference type="ARBA" id="ARBA00022617"/>
    </source>
</evidence>
<name>A0AA41X693_9BACI</name>
<protein>
    <submittedName>
        <fullName evidence="6">Globin</fullName>
    </submittedName>
</protein>
<keyword evidence="3" id="KW-0479">Metal-binding</keyword>
<comment type="caution">
    <text evidence="6">The sequence shown here is derived from an EMBL/GenBank/DDBJ whole genome shotgun (WGS) entry which is preliminary data.</text>
</comment>
<evidence type="ECO:0000313" key="7">
    <source>
        <dbReference type="Proteomes" id="UP001156102"/>
    </source>
</evidence>
<proteinExistence type="inferred from homology"/>
<dbReference type="InterPro" id="IPR009050">
    <property type="entry name" value="Globin-like_sf"/>
</dbReference>
<dbReference type="Pfam" id="PF01152">
    <property type="entry name" value="Bac_globin"/>
    <property type="match status" value="1"/>
</dbReference>
<keyword evidence="4" id="KW-0408">Iron</keyword>
<dbReference type="Proteomes" id="UP001156102">
    <property type="component" value="Unassembled WGS sequence"/>
</dbReference>
<dbReference type="SUPFAM" id="SSF46458">
    <property type="entry name" value="Globin-like"/>
    <property type="match status" value="1"/>
</dbReference>
<dbReference type="GO" id="GO:0019825">
    <property type="term" value="F:oxygen binding"/>
    <property type="evidence" value="ECO:0007669"/>
    <property type="project" value="InterPro"/>
</dbReference>
<dbReference type="Gene3D" id="1.10.490.10">
    <property type="entry name" value="Globins"/>
    <property type="match status" value="1"/>
</dbReference>
<evidence type="ECO:0000256" key="1">
    <source>
        <dbReference type="ARBA" id="ARBA00022448"/>
    </source>
</evidence>
<evidence type="ECO:0000256" key="5">
    <source>
        <dbReference type="ARBA" id="ARBA00034496"/>
    </source>
</evidence>
<dbReference type="InterPro" id="IPR012292">
    <property type="entry name" value="Globin/Proto"/>
</dbReference>
<dbReference type="GO" id="GO:0020037">
    <property type="term" value="F:heme binding"/>
    <property type="evidence" value="ECO:0007669"/>
    <property type="project" value="InterPro"/>
</dbReference>
<dbReference type="InterPro" id="IPR001486">
    <property type="entry name" value="Hemoglobin_trunc"/>
</dbReference>
<dbReference type="EMBL" id="JANCLT010000006">
    <property type="protein sequence ID" value="MCP8969472.1"/>
    <property type="molecule type" value="Genomic_DNA"/>
</dbReference>
<dbReference type="GO" id="GO:0046872">
    <property type="term" value="F:metal ion binding"/>
    <property type="evidence" value="ECO:0007669"/>
    <property type="project" value="UniProtKB-KW"/>
</dbReference>